<sequence>MPISDRIGPHLPALRRYARALTGTQSSGDAYVAATLETILIDPSVMPVSGDDKVCLFGLLSRIISSLPVSMARATADSISPGTETPFDLSGVPPLGRQALLLATVEGFSVERTAEILEAEATAIRTLLDAAFEEIAAQAETGIMIIEDEPLIALDLAHMVSGMGHRVTGIARTQSEAEALWSESRPGLVLADVRLADGSSGIDAVNSILSRTTIPVIFITAYPERLLTGERPEPAFLVSKPFNPEQVKVLINQALLFAPPARAAA</sequence>
<dbReference type="InterPro" id="IPR050595">
    <property type="entry name" value="Bact_response_regulator"/>
</dbReference>
<dbReference type="NCBIfam" id="NF006623">
    <property type="entry name" value="PRK09191.1"/>
    <property type="match status" value="1"/>
</dbReference>
<keyword evidence="7" id="KW-1185">Reference proteome</keyword>
<dbReference type="Pfam" id="PF22233">
    <property type="entry name" value="PhyR_sigma-like"/>
    <property type="match status" value="1"/>
</dbReference>
<dbReference type="PANTHER" id="PTHR44591">
    <property type="entry name" value="STRESS RESPONSE REGULATOR PROTEIN 1"/>
    <property type="match status" value="1"/>
</dbReference>
<dbReference type="SMART" id="SM00448">
    <property type="entry name" value="REC"/>
    <property type="match status" value="1"/>
</dbReference>
<dbReference type="InterPro" id="IPR014605">
    <property type="entry name" value="Sig_resp-reg_PhyR"/>
</dbReference>
<dbReference type="InterPro" id="IPR011006">
    <property type="entry name" value="CheY-like_superfamily"/>
</dbReference>
<dbReference type="PROSITE" id="PS50110">
    <property type="entry name" value="RESPONSE_REGULATORY"/>
    <property type="match status" value="1"/>
</dbReference>
<reference evidence="6 7" key="1">
    <citation type="submission" date="2020-08" db="EMBL/GenBank/DDBJ databases">
        <title>Genomic Encyclopedia of Type Strains, Phase IV (KMG-IV): sequencing the most valuable type-strain genomes for metagenomic binning, comparative biology and taxonomic classification.</title>
        <authorList>
            <person name="Goeker M."/>
        </authorList>
    </citation>
    <scope>NUCLEOTIDE SEQUENCE [LARGE SCALE GENOMIC DNA]</scope>
    <source>
        <strain evidence="6 7">DSM 21319</strain>
    </source>
</reference>
<evidence type="ECO:0000256" key="1">
    <source>
        <dbReference type="ARBA" id="ARBA00022553"/>
    </source>
</evidence>
<dbReference type="PIRSF" id="PIRSF036400">
    <property type="entry name" value="RR_Ctr_UCP036400"/>
    <property type="match status" value="1"/>
</dbReference>
<comment type="caution">
    <text evidence="6">The sequence shown here is derived from an EMBL/GenBank/DDBJ whole genome shotgun (WGS) entry which is preliminary data.</text>
</comment>
<name>A0A7W7YUU5_9HYPH</name>
<evidence type="ECO:0000256" key="4">
    <source>
        <dbReference type="PROSITE-ProRule" id="PRU00169"/>
    </source>
</evidence>
<evidence type="ECO:0000259" key="5">
    <source>
        <dbReference type="PROSITE" id="PS50110"/>
    </source>
</evidence>
<keyword evidence="1 4" id="KW-0597">Phosphoprotein</keyword>
<dbReference type="PANTHER" id="PTHR44591:SF3">
    <property type="entry name" value="RESPONSE REGULATORY DOMAIN-CONTAINING PROTEIN"/>
    <property type="match status" value="1"/>
</dbReference>
<proteinExistence type="predicted"/>
<dbReference type="Pfam" id="PF00072">
    <property type="entry name" value="Response_reg"/>
    <property type="match status" value="1"/>
</dbReference>
<dbReference type="CDD" id="cd17540">
    <property type="entry name" value="REC_PhyR"/>
    <property type="match status" value="1"/>
</dbReference>
<dbReference type="AlphaFoldDB" id="A0A7W7YUU5"/>
<evidence type="ECO:0000256" key="2">
    <source>
        <dbReference type="ARBA" id="ARBA00023015"/>
    </source>
</evidence>
<dbReference type="Gene3D" id="3.40.50.2300">
    <property type="match status" value="1"/>
</dbReference>
<organism evidence="6 7">
    <name type="scientific">Shinella fusca</name>
    <dbReference type="NCBI Taxonomy" id="544480"/>
    <lineage>
        <taxon>Bacteria</taxon>
        <taxon>Pseudomonadati</taxon>
        <taxon>Pseudomonadota</taxon>
        <taxon>Alphaproteobacteria</taxon>
        <taxon>Hyphomicrobiales</taxon>
        <taxon>Rhizobiaceae</taxon>
        <taxon>Shinella</taxon>
    </lineage>
</organism>
<dbReference type="GO" id="GO:0000160">
    <property type="term" value="P:phosphorelay signal transduction system"/>
    <property type="evidence" value="ECO:0007669"/>
    <property type="project" value="InterPro"/>
</dbReference>
<evidence type="ECO:0000256" key="3">
    <source>
        <dbReference type="ARBA" id="ARBA00023163"/>
    </source>
</evidence>
<gene>
    <name evidence="6" type="ORF">HNQ66_002063</name>
</gene>
<dbReference type="Proteomes" id="UP000535406">
    <property type="component" value="Unassembled WGS sequence"/>
</dbReference>
<dbReference type="InterPro" id="IPR053866">
    <property type="entry name" value="PhyR_sigma2"/>
</dbReference>
<evidence type="ECO:0000313" key="6">
    <source>
        <dbReference type="EMBL" id="MBB5042667.1"/>
    </source>
</evidence>
<dbReference type="EMBL" id="JACHIK010000005">
    <property type="protein sequence ID" value="MBB5042667.1"/>
    <property type="molecule type" value="Genomic_DNA"/>
</dbReference>
<dbReference type="Pfam" id="PF22029">
    <property type="entry name" value="PhyR_sigma2"/>
    <property type="match status" value="1"/>
</dbReference>
<feature type="domain" description="Response regulatory" evidence="5">
    <location>
        <begin position="142"/>
        <end position="255"/>
    </location>
</feature>
<keyword evidence="3" id="KW-0804">Transcription</keyword>
<dbReference type="RefSeq" id="WP_184143764.1">
    <property type="nucleotide sequence ID" value="NZ_JACHIK010000005.1"/>
</dbReference>
<feature type="modified residue" description="4-aspartylphosphate" evidence="4">
    <location>
        <position position="192"/>
    </location>
</feature>
<accession>A0A7W7YUU5</accession>
<dbReference type="InterPro" id="IPR001789">
    <property type="entry name" value="Sig_transdc_resp-reg_receiver"/>
</dbReference>
<dbReference type="InterPro" id="IPR053867">
    <property type="entry name" value="PhyR_sigma4"/>
</dbReference>
<dbReference type="SUPFAM" id="SSF52172">
    <property type="entry name" value="CheY-like"/>
    <property type="match status" value="1"/>
</dbReference>
<evidence type="ECO:0000313" key="7">
    <source>
        <dbReference type="Proteomes" id="UP000535406"/>
    </source>
</evidence>
<dbReference type="Gene3D" id="1.20.140.160">
    <property type="match status" value="1"/>
</dbReference>
<keyword evidence="2" id="KW-0805">Transcription regulation</keyword>
<protein>
    <submittedName>
        <fullName evidence="6">CheY-like chemotaxis protein</fullName>
    </submittedName>
</protein>